<protein>
    <submittedName>
        <fullName evidence="2">Antitoxin VbhA family protein</fullName>
    </submittedName>
</protein>
<sequence length="56" mass="6528">MLTEEEKINRQKAVQFAINNNRLKGLDVSDEMLNAFEKWINDEISMKALQAIAYEI</sequence>
<dbReference type="CDD" id="cd11586">
    <property type="entry name" value="VbhA_like"/>
    <property type="match status" value="1"/>
</dbReference>
<dbReference type="Pfam" id="PF18495">
    <property type="entry name" value="VbhA"/>
    <property type="match status" value="1"/>
</dbReference>
<reference evidence="2" key="1">
    <citation type="journal article" date="2021" name="PeerJ">
        <title>Extensive microbial diversity within the chicken gut microbiome revealed by metagenomics and culture.</title>
        <authorList>
            <person name="Gilroy R."/>
            <person name="Ravi A."/>
            <person name="Getino M."/>
            <person name="Pursley I."/>
            <person name="Horton D.L."/>
            <person name="Alikhan N.F."/>
            <person name="Baker D."/>
            <person name="Gharbi K."/>
            <person name="Hall N."/>
            <person name="Watson M."/>
            <person name="Adriaenssens E.M."/>
            <person name="Foster-Nyarko E."/>
            <person name="Jarju S."/>
            <person name="Secka A."/>
            <person name="Antonio M."/>
            <person name="Oren A."/>
            <person name="Chaudhuri R.R."/>
            <person name="La Ragione R."/>
            <person name="Hildebrand F."/>
            <person name="Pallen M.J."/>
        </authorList>
    </citation>
    <scope>NUCLEOTIDE SEQUENCE</scope>
    <source>
        <strain evidence="2">ChiHjej11B10-15683</strain>
    </source>
</reference>
<dbReference type="Gene3D" id="1.10.8.1050">
    <property type="entry name" value="Antitoxin VbhA-like"/>
    <property type="match status" value="1"/>
</dbReference>
<evidence type="ECO:0000313" key="3">
    <source>
        <dbReference type="Proteomes" id="UP000749334"/>
    </source>
</evidence>
<reference evidence="2" key="2">
    <citation type="submission" date="2021-09" db="EMBL/GenBank/DDBJ databases">
        <authorList>
            <person name="Gilroy R."/>
        </authorList>
    </citation>
    <scope>NUCLEOTIDE SEQUENCE</scope>
    <source>
        <strain evidence="2">ChiHjej11B10-15683</strain>
    </source>
</reference>
<accession>A0A921HCG1</accession>
<dbReference type="EMBL" id="DYVQ01000073">
    <property type="protein sequence ID" value="HJF74268.1"/>
    <property type="molecule type" value="Genomic_DNA"/>
</dbReference>
<comment type="caution">
    <text evidence="2">The sequence shown here is derived from an EMBL/GenBank/DDBJ whole genome shotgun (WGS) entry which is preliminary data.</text>
</comment>
<proteinExistence type="predicted"/>
<dbReference type="RefSeq" id="WP_013745837.1">
    <property type="nucleotide sequence ID" value="NZ_CP103874.1"/>
</dbReference>
<dbReference type="AlphaFoldDB" id="A0A921HCG1"/>
<organism evidence="2 3">
    <name type="scientific">Gallibacterium anatis</name>
    <dbReference type="NCBI Taxonomy" id="750"/>
    <lineage>
        <taxon>Bacteria</taxon>
        <taxon>Pseudomonadati</taxon>
        <taxon>Pseudomonadota</taxon>
        <taxon>Gammaproteobacteria</taxon>
        <taxon>Pasteurellales</taxon>
        <taxon>Pasteurellaceae</taxon>
        <taxon>Gallibacterium</taxon>
    </lineage>
</organism>
<feature type="domain" description="Antitoxin VbhA" evidence="1">
    <location>
        <begin position="10"/>
        <end position="51"/>
    </location>
</feature>
<dbReference type="InterPro" id="IPR043038">
    <property type="entry name" value="VbhA_sf"/>
</dbReference>
<evidence type="ECO:0000313" key="2">
    <source>
        <dbReference type="EMBL" id="HJF74268.1"/>
    </source>
</evidence>
<dbReference type="InterPro" id="IPR033788">
    <property type="entry name" value="VbhA-like"/>
</dbReference>
<gene>
    <name evidence="2" type="ORF">K8W15_08810</name>
</gene>
<evidence type="ECO:0000259" key="1">
    <source>
        <dbReference type="Pfam" id="PF18495"/>
    </source>
</evidence>
<dbReference type="Proteomes" id="UP000749334">
    <property type="component" value="Unassembled WGS sequence"/>
</dbReference>
<name>A0A921HCG1_9PAST</name>
<dbReference type="InterPro" id="IPR041535">
    <property type="entry name" value="VbhA"/>
</dbReference>